<keyword evidence="9" id="KW-1185">Reference proteome</keyword>
<dbReference type="GO" id="GO:0016020">
    <property type="term" value="C:membrane"/>
    <property type="evidence" value="ECO:0007669"/>
    <property type="project" value="UniProtKB-SubCell"/>
</dbReference>
<evidence type="ECO:0000256" key="1">
    <source>
        <dbReference type="ARBA" id="ARBA00004141"/>
    </source>
</evidence>
<organism evidence="8 9">
    <name type="scientific">Sediminispirochaeta smaragdinae (strain DSM 11293 / JCM 15392 / SEBR 4228)</name>
    <name type="common">Spirochaeta smaragdinae</name>
    <dbReference type="NCBI Taxonomy" id="573413"/>
    <lineage>
        <taxon>Bacteria</taxon>
        <taxon>Pseudomonadati</taxon>
        <taxon>Spirochaetota</taxon>
        <taxon>Spirochaetia</taxon>
        <taxon>Spirochaetales</taxon>
        <taxon>Spirochaetaceae</taxon>
        <taxon>Sediminispirochaeta</taxon>
    </lineage>
</organism>
<feature type="transmembrane region" description="Helical" evidence="6">
    <location>
        <begin position="183"/>
        <end position="200"/>
    </location>
</feature>
<keyword evidence="3" id="KW-0201">Cytochrome c-type biogenesis</keyword>
<evidence type="ECO:0000313" key="9">
    <source>
        <dbReference type="Proteomes" id="UP000002318"/>
    </source>
</evidence>
<dbReference type="KEGG" id="ssm:Spirs_0287"/>
<keyword evidence="5 6" id="KW-0472">Membrane</keyword>
<feature type="domain" description="ResB-like" evidence="7">
    <location>
        <begin position="64"/>
        <end position="170"/>
    </location>
</feature>
<reference evidence="8 9" key="1">
    <citation type="journal article" date="2010" name="Stand. Genomic Sci.">
        <title>Complete genome sequence of Spirochaeta smaragdinae type strain (SEBR 4228).</title>
        <authorList>
            <person name="Mavromatis K."/>
            <person name="Yasawong M."/>
            <person name="Chertkov O."/>
            <person name="Lapidus A."/>
            <person name="Lucas S."/>
            <person name="Nolan M."/>
            <person name="Del Rio T.G."/>
            <person name="Tice H."/>
            <person name="Cheng J.F."/>
            <person name="Pitluck S."/>
            <person name="Liolios K."/>
            <person name="Ivanova N."/>
            <person name="Tapia R."/>
            <person name="Han C."/>
            <person name="Bruce D."/>
            <person name="Goodwin L."/>
            <person name="Pati A."/>
            <person name="Chen A."/>
            <person name="Palaniappan K."/>
            <person name="Land M."/>
            <person name="Hauser L."/>
            <person name="Chang Y.J."/>
            <person name="Jeffries C.D."/>
            <person name="Detter J.C."/>
            <person name="Rohde M."/>
            <person name="Brambilla E."/>
            <person name="Spring S."/>
            <person name="Goker M."/>
            <person name="Sikorski J."/>
            <person name="Woyke T."/>
            <person name="Bristow J."/>
            <person name="Eisen J.A."/>
            <person name="Markowitz V."/>
            <person name="Hugenholtz P."/>
            <person name="Klenk H.P."/>
            <person name="Kyrpides N.C."/>
        </authorList>
    </citation>
    <scope>NUCLEOTIDE SEQUENCE [LARGE SCALE GENOMIC DNA]</scope>
    <source>
        <strain evidence="9">DSM 11293 / JCM 15392 / SEBR 4228</strain>
    </source>
</reference>
<dbReference type="Proteomes" id="UP000002318">
    <property type="component" value="Chromosome"/>
</dbReference>
<dbReference type="STRING" id="573413.Spirs_0287"/>
<evidence type="ECO:0000256" key="6">
    <source>
        <dbReference type="SAM" id="Phobius"/>
    </source>
</evidence>
<evidence type="ECO:0000256" key="3">
    <source>
        <dbReference type="ARBA" id="ARBA00022748"/>
    </source>
</evidence>
<dbReference type="InterPro" id="IPR007816">
    <property type="entry name" value="ResB-like_domain"/>
</dbReference>
<dbReference type="eggNOG" id="COG1333">
    <property type="taxonomic scope" value="Bacteria"/>
</dbReference>
<evidence type="ECO:0000256" key="4">
    <source>
        <dbReference type="ARBA" id="ARBA00022989"/>
    </source>
</evidence>
<gene>
    <name evidence="8" type="ordered locus">Spirs_0287</name>
</gene>
<evidence type="ECO:0000256" key="5">
    <source>
        <dbReference type="ARBA" id="ARBA00023136"/>
    </source>
</evidence>
<dbReference type="InterPro" id="IPR023494">
    <property type="entry name" value="Cyt_c_bgen_Ccs1/CcsB/ResB"/>
</dbReference>
<feature type="transmembrane region" description="Helical" evidence="6">
    <location>
        <begin position="32"/>
        <end position="53"/>
    </location>
</feature>
<feature type="transmembrane region" description="Helical" evidence="6">
    <location>
        <begin position="65"/>
        <end position="86"/>
    </location>
</feature>
<dbReference type="Pfam" id="PF05140">
    <property type="entry name" value="ResB"/>
    <property type="match status" value="1"/>
</dbReference>
<name>E1RAF2_SEDSS</name>
<keyword evidence="4 6" id="KW-1133">Transmembrane helix</keyword>
<evidence type="ECO:0000259" key="7">
    <source>
        <dbReference type="Pfam" id="PF05140"/>
    </source>
</evidence>
<sequence>MKLALILIIFLALYAAVSGITGKGSEAFRSPFFLFPLGLFALNLISCTAYRLYREISGRQVWHIGPDLVHIALILMIISGLISLFGRWEGQVALSPGEAARLDETYVVVLEEFRIEHYENGAPKEWVSVLAVSSQEGEIKHAEVRVNHPAHVGPYLVYQSSWQEREQGVVSVLLAVKDPSSPLVFVSIAFMVIGLGMTYVPKLRSLLEAS</sequence>
<dbReference type="GO" id="GO:0017004">
    <property type="term" value="P:cytochrome complex assembly"/>
    <property type="evidence" value="ECO:0007669"/>
    <property type="project" value="UniProtKB-KW"/>
</dbReference>
<evidence type="ECO:0000256" key="2">
    <source>
        <dbReference type="ARBA" id="ARBA00022692"/>
    </source>
</evidence>
<evidence type="ECO:0000313" key="8">
    <source>
        <dbReference type="EMBL" id="ADK79443.1"/>
    </source>
</evidence>
<protein>
    <recommendedName>
        <fullName evidence="7">ResB-like domain-containing protein</fullName>
    </recommendedName>
</protein>
<accession>E1RAF2</accession>
<keyword evidence="2 6" id="KW-0812">Transmembrane</keyword>
<dbReference type="HOGENOM" id="CLU_1175016_0_0_12"/>
<dbReference type="AlphaFoldDB" id="E1RAF2"/>
<dbReference type="PANTHER" id="PTHR31566">
    <property type="entry name" value="CYTOCHROME C BIOGENESIS PROTEIN CCS1, CHLOROPLASTIC"/>
    <property type="match status" value="1"/>
</dbReference>
<dbReference type="EMBL" id="CP002116">
    <property type="protein sequence ID" value="ADK79443.1"/>
    <property type="molecule type" value="Genomic_DNA"/>
</dbReference>
<comment type="subcellular location">
    <subcellularLocation>
        <location evidence="1">Membrane</location>
        <topology evidence="1">Multi-pass membrane protein</topology>
    </subcellularLocation>
</comment>
<proteinExistence type="predicted"/>